<evidence type="ECO:0000313" key="4">
    <source>
        <dbReference type="Proteomes" id="UP000220210"/>
    </source>
</evidence>
<protein>
    <submittedName>
        <fullName evidence="2">Uncharacterized protein</fullName>
    </submittedName>
</protein>
<evidence type="ECO:0000313" key="3">
    <source>
        <dbReference type="Proteomes" id="UP000075476"/>
    </source>
</evidence>
<reference evidence="1 3" key="1">
    <citation type="submission" date="2015-12" db="EMBL/GenBank/DDBJ databases">
        <title>Bacillus cereus Group isolate.</title>
        <authorList>
            <person name="Kovac J."/>
        </authorList>
    </citation>
    <scope>NUCLEOTIDE SEQUENCE [LARGE SCALE GENOMIC DNA]</scope>
    <source>
        <strain evidence="1 3">FSL K6-0073</strain>
    </source>
</reference>
<dbReference type="EMBL" id="NTSO01000002">
    <property type="protein sequence ID" value="PFF51802.1"/>
    <property type="molecule type" value="Genomic_DNA"/>
</dbReference>
<dbReference type="Proteomes" id="UP000220210">
    <property type="component" value="Unassembled WGS sequence"/>
</dbReference>
<proteinExistence type="predicted"/>
<dbReference type="RefSeq" id="WP_000700015.1">
    <property type="nucleotide sequence ID" value="NZ_JARPPC010000002.1"/>
</dbReference>
<accession>A0A9X6W1F4</accession>
<dbReference type="AlphaFoldDB" id="A0A9X6W1F4"/>
<evidence type="ECO:0000313" key="1">
    <source>
        <dbReference type="EMBL" id="KXY51372.1"/>
    </source>
</evidence>
<organism evidence="2 4">
    <name type="scientific">Bacillus cereus</name>
    <dbReference type="NCBI Taxonomy" id="1396"/>
    <lineage>
        <taxon>Bacteria</taxon>
        <taxon>Bacillati</taxon>
        <taxon>Bacillota</taxon>
        <taxon>Bacilli</taxon>
        <taxon>Bacillales</taxon>
        <taxon>Bacillaceae</taxon>
        <taxon>Bacillus</taxon>
        <taxon>Bacillus cereus group</taxon>
    </lineage>
</organism>
<sequence>MKIMQKLKAKALHRMTISKLIYLEKEFVENRATKSDERFWKELLEELRWQSKFIKRGNESLSYFENVFKDYQEKFSNKN</sequence>
<dbReference type="Proteomes" id="UP000075476">
    <property type="component" value="Unassembled WGS sequence"/>
</dbReference>
<dbReference type="EMBL" id="LOMO01000001">
    <property type="protein sequence ID" value="KXY51372.1"/>
    <property type="molecule type" value="Genomic_DNA"/>
</dbReference>
<reference evidence="2 4" key="2">
    <citation type="submission" date="2017-09" db="EMBL/GenBank/DDBJ databases">
        <title>Large-scale bioinformatics analysis of Bacillus genomes uncovers conserved roles of natural products in bacterial physiology.</title>
        <authorList>
            <consortium name="Agbiome Team Llc"/>
            <person name="Bleich R.M."/>
            <person name="Kirk G.J."/>
            <person name="Santa Maria K.C."/>
            <person name="Allen S.E."/>
            <person name="Farag S."/>
            <person name="Shank E.A."/>
            <person name="Bowers A."/>
        </authorList>
    </citation>
    <scope>NUCLEOTIDE SEQUENCE [LARGE SCALE GENOMIC DNA]</scope>
    <source>
        <strain evidence="2 4">AFS020204</strain>
    </source>
</reference>
<gene>
    <name evidence="1" type="ORF">AT268_33395</name>
    <name evidence="2" type="ORF">CN357_03670</name>
</gene>
<evidence type="ECO:0000313" key="2">
    <source>
        <dbReference type="EMBL" id="PFF51802.1"/>
    </source>
</evidence>
<comment type="caution">
    <text evidence="2">The sequence shown here is derived from an EMBL/GenBank/DDBJ whole genome shotgun (WGS) entry which is preliminary data.</text>
</comment>
<name>A0A9X6W1F4_BACCE</name>